<evidence type="ECO:0000313" key="1">
    <source>
        <dbReference type="EMBL" id="KAK5534577.1"/>
    </source>
</evidence>
<sequence>MAALAVDVAIDFVSVAIQIGTVIAGIFNGDKEDKDYRSGWTQQAVGELSADNPGKNIVVIYTDHDASKLNGCEKKVAACKCPNSGASLAYGCYIFDNGPFELKGDGGYLNWSFSGNFKRDGNQVDFSKLG</sequence>
<dbReference type="EMBL" id="JAXLQG010000011">
    <property type="protein sequence ID" value="KAK5534577.1"/>
    <property type="molecule type" value="Genomic_DNA"/>
</dbReference>
<evidence type="ECO:0000313" key="2">
    <source>
        <dbReference type="Proteomes" id="UP001345827"/>
    </source>
</evidence>
<accession>A0AAV9Q3T7</accession>
<dbReference type="AlphaFoldDB" id="A0AAV9Q3T7"/>
<proteinExistence type="predicted"/>
<protein>
    <submittedName>
        <fullName evidence="1">Uncharacterized protein</fullName>
    </submittedName>
</protein>
<dbReference type="Proteomes" id="UP001345827">
    <property type="component" value="Unassembled WGS sequence"/>
</dbReference>
<name>A0AAV9Q3T7_9PEZI</name>
<reference evidence="1 2" key="1">
    <citation type="submission" date="2023-06" db="EMBL/GenBank/DDBJ databases">
        <title>Black Yeasts Isolated from many extreme environments.</title>
        <authorList>
            <person name="Coleine C."/>
            <person name="Stajich J.E."/>
            <person name="Selbmann L."/>
        </authorList>
    </citation>
    <scope>NUCLEOTIDE SEQUENCE [LARGE SCALE GENOMIC DNA]</scope>
    <source>
        <strain evidence="1 2">CCFEE 5887</strain>
    </source>
</reference>
<keyword evidence="2" id="KW-1185">Reference proteome</keyword>
<organism evidence="1 2">
    <name type="scientific">Vermiconidia calcicola</name>
    <dbReference type="NCBI Taxonomy" id="1690605"/>
    <lineage>
        <taxon>Eukaryota</taxon>
        <taxon>Fungi</taxon>
        <taxon>Dikarya</taxon>
        <taxon>Ascomycota</taxon>
        <taxon>Pezizomycotina</taxon>
        <taxon>Dothideomycetes</taxon>
        <taxon>Dothideomycetidae</taxon>
        <taxon>Mycosphaerellales</taxon>
        <taxon>Extremaceae</taxon>
        <taxon>Vermiconidia</taxon>
    </lineage>
</organism>
<comment type="caution">
    <text evidence="1">The sequence shown here is derived from an EMBL/GenBank/DDBJ whole genome shotgun (WGS) entry which is preliminary data.</text>
</comment>
<gene>
    <name evidence="1" type="ORF">LTR25_006609</name>
</gene>